<dbReference type="PANTHER" id="PTHR12150:SF13">
    <property type="entry name" value="METHYLTRANSFERASE C9ORF114-RELATED"/>
    <property type="match status" value="1"/>
</dbReference>
<dbReference type="InterPro" id="IPR029026">
    <property type="entry name" value="tRNA_m1G_MTases_N"/>
</dbReference>
<dbReference type="OrthoDB" id="3972831at2759"/>
<dbReference type="Pfam" id="PF02598">
    <property type="entry name" value="Methyltrn_RNA_3"/>
    <property type="match status" value="1"/>
</dbReference>
<feature type="compositionally biased region" description="Polar residues" evidence="3">
    <location>
        <begin position="1"/>
        <end position="15"/>
    </location>
</feature>
<accession>A0A1L0AYB8</accession>
<dbReference type="Proteomes" id="UP000183365">
    <property type="component" value="Unassembled WGS sequence"/>
</dbReference>
<keyword evidence="2" id="KW-0175">Coiled coil</keyword>
<keyword evidence="5" id="KW-1185">Reference proteome</keyword>
<feature type="coiled-coil region" evidence="2">
    <location>
        <begin position="37"/>
        <end position="64"/>
    </location>
</feature>
<evidence type="ECO:0008006" key="6">
    <source>
        <dbReference type="Google" id="ProtNLM"/>
    </source>
</evidence>
<dbReference type="CDD" id="cd18086">
    <property type="entry name" value="HsC9orf114-like"/>
    <property type="match status" value="1"/>
</dbReference>
<dbReference type="VEuPathDB" id="FungiDB:HGUI_00740"/>
<proteinExistence type="inferred from homology"/>
<evidence type="ECO:0000256" key="2">
    <source>
        <dbReference type="SAM" id="Coils"/>
    </source>
</evidence>
<dbReference type="SUPFAM" id="SSF75217">
    <property type="entry name" value="alpha/beta knot"/>
    <property type="match status" value="1"/>
</dbReference>
<dbReference type="GO" id="GO:0032259">
    <property type="term" value="P:methylation"/>
    <property type="evidence" value="ECO:0007669"/>
    <property type="project" value="UniProtKB-ARBA"/>
</dbReference>
<evidence type="ECO:0000313" key="4">
    <source>
        <dbReference type="EMBL" id="SGZ38540.1"/>
    </source>
</evidence>
<comment type="similarity">
    <text evidence="1">Belongs to the class IV-like SAM-binding methyltransferase superfamily.</text>
</comment>
<evidence type="ECO:0000256" key="1">
    <source>
        <dbReference type="ARBA" id="ARBA00009841"/>
    </source>
</evidence>
<dbReference type="PANTHER" id="PTHR12150">
    <property type="entry name" value="CLASS IV SAM-BINDING METHYLTRANSFERASE-RELATED"/>
    <property type="match status" value="1"/>
</dbReference>
<protein>
    <recommendedName>
        <fullName evidence="6">Methyltransferase</fullName>
    </recommendedName>
</protein>
<dbReference type="InterPro" id="IPR003750">
    <property type="entry name" value="Put_MeTrfase-C9orf114-like"/>
</dbReference>
<dbReference type="Gene3D" id="3.40.1280.10">
    <property type="match status" value="2"/>
</dbReference>
<organism evidence="4 5">
    <name type="scientific">Hanseniaspora guilliermondii</name>
    <dbReference type="NCBI Taxonomy" id="56406"/>
    <lineage>
        <taxon>Eukaryota</taxon>
        <taxon>Fungi</taxon>
        <taxon>Dikarya</taxon>
        <taxon>Ascomycota</taxon>
        <taxon>Saccharomycotina</taxon>
        <taxon>Saccharomycetes</taxon>
        <taxon>Saccharomycodales</taxon>
        <taxon>Saccharomycodaceae</taxon>
        <taxon>Hanseniaspora</taxon>
    </lineage>
</organism>
<dbReference type="AlphaFoldDB" id="A0A1L0AYB8"/>
<evidence type="ECO:0000256" key="3">
    <source>
        <dbReference type="SAM" id="MobiDB-lite"/>
    </source>
</evidence>
<evidence type="ECO:0000313" key="5">
    <source>
        <dbReference type="Proteomes" id="UP000183365"/>
    </source>
</evidence>
<feature type="region of interest" description="Disordered" evidence="3">
    <location>
        <begin position="1"/>
        <end position="23"/>
    </location>
</feature>
<dbReference type="InterPro" id="IPR029028">
    <property type="entry name" value="Alpha/beta_knot_MTases"/>
</dbReference>
<dbReference type="EMBL" id="FQNF01000009">
    <property type="protein sequence ID" value="SGZ38540.1"/>
    <property type="molecule type" value="Genomic_DNA"/>
</dbReference>
<gene>
    <name evidence="4" type="ORF">HGUI_00740</name>
</gene>
<reference evidence="5" key="1">
    <citation type="submission" date="2016-11" db="EMBL/GenBank/DDBJ databases">
        <authorList>
            <person name="Guldener U."/>
        </authorList>
    </citation>
    <scope>NUCLEOTIDE SEQUENCE [LARGE SCALE GENOMIC DNA]</scope>
</reference>
<name>A0A1L0AYB8_9ASCO</name>
<sequence length="433" mass="49841">MGLSSHVNKASNSFKIPTEPMGTKVKFNDGDEDKVIKKKVNNKIKAKKENIKKIRKEKKVQKVNKLKVKAEESKKAKKVKKIMKEKKPKLETRKTKLIKLPSKKCRFSVCVGTSMISNCKNLEQITNVLYQVAKACLIYNVNELVILNDNLEEKPFIKKEKKTTKSMIMSTILQYFITPEYLVKSTFKKEYIPLLKYCSRLPKISTLPFNKLINQGDVEVKKEMLKQYREGISVTMKHPNLKSKAKYEQTKYIQVGEGELLELSNQLIPTNVRVTVNKQTREIVTPEEAYGRDNLNIHKDNIGYTIRMVDSIENLYLGCIKKEGYDQSLLINCGDIHSKSFHDQILRNNIGRVTKGEDPLRKGIKVKDVENPTQVLMVFNSVLNLDNLFKVRDVNLQNQITNVLEIFDNEIPLSSHVINVEDAMMITLTKFDI</sequence>